<proteinExistence type="predicted"/>
<reference evidence="1" key="1">
    <citation type="submission" date="2016-08" db="EMBL/GenBank/DDBJ databases">
        <authorList>
            <person name="Seilhamer J.J."/>
        </authorList>
    </citation>
    <scope>NUCLEOTIDE SEQUENCE</scope>
    <source>
        <strain evidence="1">86</strain>
    </source>
</reference>
<name>A0A212LYJ2_9FIRM</name>
<organism evidence="1">
    <name type="scientific">uncultured Sporomusa sp</name>
    <dbReference type="NCBI Taxonomy" id="307249"/>
    <lineage>
        <taxon>Bacteria</taxon>
        <taxon>Bacillati</taxon>
        <taxon>Bacillota</taxon>
        <taxon>Negativicutes</taxon>
        <taxon>Selenomonadales</taxon>
        <taxon>Sporomusaceae</taxon>
        <taxon>Sporomusa</taxon>
        <taxon>environmental samples</taxon>
    </lineage>
</organism>
<dbReference type="EMBL" id="FMJE01000005">
    <property type="protein sequence ID" value="SCM82612.1"/>
    <property type="molecule type" value="Genomic_DNA"/>
</dbReference>
<evidence type="ECO:0000313" key="1">
    <source>
        <dbReference type="EMBL" id="SCM82612.1"/>
    </source>
</evidence>
<protein>
    <submittedName>
        <fullName evidence="1">Uncharacterized protein</fullName>
    </submittedName>
</protein>
<dbReference type="AlphaFoldDB" id="A0A212LYJ2"/>
<gene>
    <name evidence="1" type="ORF">KL86SPO_50383</name>
</gene>
<accession>A0A212LYJ2</accession>
<sequence length="50" mass="5968">MPLIEIMVSSKTINFTTDTINRIFYFPYIHINPPLTLCYYIVFTLRLSRP</sequence>